<reference evidence="2 3" key="1">
    <citation type="journal article" date="2018" name="Front. Plant Sci.">
        <title>Red Clover (Trifolium pratense) and Zigzag Clover (T. medium) - A Picture of Genomic Similarities and Differences.</title>
        <authorList>
            <person name="Dluhosova J."/>
            <person name="Istvanek J."/>
            <person name="Nedelnik J."/>
            <person name="Repkova J."/>
        </authorList>
    </citation>
    <scope>NUCLEOTIDE SEQUENCE [LARGE SCALE GENOMIC DNA]</scope>
    <source>
        <strain evidence="3">cv. 10/8</strain>
        <tissue evidence="2">Leaf</tissue>
    </source>
</reference>
<feature type="region of interest" description="Disordered" evidence="1">
    <location>
        <begin position="57"/>
        <end position="78"/>
    </location>
</feature>
<evidence type="ECO:0000256" key="1">
    <source>
        <dbReference type="SAM" id="MobiDB-lite"/>
    </source>
</evidence>
<proteinExistence type="predicted"/>
<dbReference type="AlphaFoldDB" id="A0A392M3U6"/>
<keyword evidence="3" id="KW-1185">Reference proteome</keyword>
<dbReference type="Proteomes" id="UP000265520">
    <property type="component" value="Unassembled WGS sequence"/>
</dbReference>
<evidence type="ECO:0000313" key="3">
    <source>
        <dbReference type="Proteomes" id="UP000265520"/>
    </source>
</evidence>
<protein>
    <submittedName>
        <fullName evidence="2">Uncharacterized protein</fullName>
    </submittedName>
</protein>
<comment type="caution">
    <text evidence="2">The sequence shown here is derived from an EMBL/GenBank/DDBJ whole genome shotgun (WGS) entry which is preliminary data.</text>
</comment>
<accession>A0A392M3U6</accession>
<name>A0A392M3U6_9FABA</name>
<gene>
    <name evidence="2" type="ORF">A2U01_0002733</name>
</gene>
<dbReference type="EMBL" id="LXQA010002988">
    <property type="protein sequence ID" value="MCH81939.1"/>
    <property type="molecule type" value="Genomic_DNA"/>
</dbReference>
<evidence type="ECO:0000313" key="2">
    <source>
        <dbReference type="EMBL" id="MCH81939.1"/>
    </source>
</evidence>
<sequence length="156" mass="18271">MHTLWMRCGGKFARVCIEIELDKPVVDKVWFREFWYHEEYEGLHLLCPVKVNVNVSSGSETPMPTQPPSNPKPNTVSNNGDPEIIEDNLYGDWLVFNRRKNQGWKPRPKLQGDLADILGKTEQFDKDPNDKRLDHVYVFLKVHFIATSRMWLFTII</sequence>
<organism evidence="2 3">
    <name type="scientific">Trifolium medium</name>
    <dbReference type="NCBI Taxonomy" id="97028"/>
    <lineage>
        <taxon>Eukaryota</taxon>
        <taxon>Viridiplantae</taxon>
        <taxon>Streptophyta</taxon>
        <taxon>Embryophyta</taxon>
        <taxon>Tracheophyta</taxon>
        <taxon>Spermatophyta</taxon>
        <taxon>Magnoliopsida</taxon>
        <taxon>eudicotyledons</taxon>
        <taxon>Gunneridae</taxon>
        <taxon>Pentapetalae</taxon>
        <taxon>rosids</taxon>
        <taxon>fabids</taxon>
        <taxon>Fabales</taxon>
        <taxon>Fabaceae</taxon>
        <taxon>Papilionoideae</taxon>
        <taxon>50 kb inversion clade</taxon>
        <taxon>NPAAA clade</taxon>
        <taxon>Hologalegina</taxon>
        <taxon>IRL clade</taxon>
        <taxon>Trifolieae</taxon>
        <taxon>Trifolium</taxon>
    </lineage>
</organism>